<dbReference type="PIRSF" id="PIRSF005572">
    <property type="entry name" value="NifS"/>
    <property type="match status" value="1"/>
</dbReference>
<evidence type="ECO:0000313" key="13">
    <source>
        <dbReference type="Proteomes" id="UP001235343"/>
    </source>
</evidence>
<dbReference type="InterPro" id="IPR020578">
    <property type="entry name" value="Aminotrans_V_PyrdxlP_BS"/>
</dbReference>
<feature type="domain" description="Aminotransferase class V" evidence="11">
    <location>
        <begin position="4"/>
        <end position="364"/>
    </location>
</feature>
<evidence type="ECO:0000256" key="10">
    <source>
        <dbReference type="RuleBase" id="RU004504"/>
    </source>
</evidence>
<dbReference type="EC" id="2.8.1.7" evidence="3"/>
<dbReference type="Proteomes" id="UP001235343">
    <property type="component" value="Unassembled WGS sequence"/>
</dbReference>
<evidence type="ECO:0000256" key="7">
    <source>
        <dbReference type="ARBA" id="ARBA00023004"/>
    </source>
</evidence>
<dbReference type="EMBL" id="JASTZU010000041">
    <property type="protein sequence ID" value="MDL4841446.1"/>
    <property type="molecule type" value="Genomic_DNA"/>
</dbReference>
<dbReference type="NCBIfam" id="NF002806">
    <property type="entry name" value="PRK02948.1"/>
    <property type="match status" value="1"/>
</dbReference>
<dbReference type="Pfam" id="PF00266">
    <property type="entry name" value="Aminotran_5"/>
    <property type="match status" value="1"/>
</dbReference>
<dbReference type="InterPro" id="IPR015422">
    <property type="entry name" value="PyrdxlP-dep_Trfase_small"/>
</dbReference>
<dbReference type="InterPro" id="IPR015421">
    <property type="entry name" value="PyrdxlP-dep_Trfase_major"/>
</dbReference>
<name>A0ABT7LA80_9BACI</name>
<keyword evidence="7" id="KW-0408">Iron</keyword>
<evidence type="ECO:0000256" key="2">
    <source>
        <dbReference type="ARBA" id="ARBA00006490"/>
    </source>
</evidence>
<dbReference type="Gene3D" id="3.40.640.10">
    <property type="entry name" value="Type I PLP-dependent aspartate aminotransferase-like (Major domain)"/>
    <property type="match status" value="1"/>
</dbReference>
<dbReference type="RefSeq" id="WP_285932734.1">
    <property type="nucleotide sequence ID" value="NZ_JASTZU010000041.1"/>
</dbReference>
<dbReference type="Gene3D" id="1.10.260.50">
    <property type="match status" value="1"/>
</dbReference>
<evidence type="ECO:0000313" key="12">
    <source>
        <dbReference type="EMBL" id="MDL4841446.1"/>
    </source>
</evidence>
<comment type="cofactor">
    <cofactor evidence="1 10">
        <name>pyridoxal 5'-phosphate</name>
        <dbReference type="ChEBI" id="CHEBI:597326"/>
    </cofactor>
</comment>
<dbReference type="PANTHER" id="PTHR11601:SF34">
    <property type="entry name" value="CYSTEINE DESULFURASE"/>
    <property type="match status" value="1"/>
</dbReference>
<comment type="caution">
    <text evidence="12">The sequence shown here is derived from an EMBL/GenBank/DDBJ whole genome shotgun (WGS) entry which is preliminary data.</text>
</comment>
<evidence type="ECO:0000259" key="11">
    <source>
        <dbReference type="Pfam" id="PF00266"/>
    </source>
</evidence>
<keyword evidence="8" id="KW-0411">Iron-sulfur</keyword>
<evidence type="ECO:0000256" key="4">
    <source>
        <dbReference type="ARBA" id="ARBA00022679"/>
    </source>
</evidence>
<dbReference type="Gene3D" id="3.90.1150.10">
    <property type="entry name" value="Aspartate Aminotransferase, domain 1"/>
    <property type="match status" value="1"/>
</dbReference>
<dbReference type="InterPro" id="IPR000192">
    <property type="entry name" value="Aminotrans_V_dom"/>
</dbReference>
<comment type="similarity">
    <text evidence="2">Belongs to the class-V pyridoxal-phosphate-dependent aminotransferase family. NifS/IscS subfamily.</text>
</comment>
<dbReference type="InterPro" id="IPR015424">
    <property type="entry name" value="PyrdxlP-dep_Trfase"/>
</dbReference>
<dbReference type="SUPFAM" id="SSF53383">
    <property type="entry name" value="PLP-dependent transferases"/>
    <property type="match status" value="1"/>
</dbReference>
<reference evidence="12 13" key="1">
    <citation type="submission" date="2023-06" db="EMBL/GenBank/DDBJ databases">
        <title>Aquibacillus rhizosphaerae LR5S19.</title>
        <authorList>
            <person name="Sun J.-Q."/>
        </authorList>
    </citation>
    <scope>NUCLEOTIDE SEQUENCE [LARGE SCALE GENOMIC DNA]</scope>
    <source>
        <strain evidence="12 13">LR5S19</strain>
    </source>
</reference>
<evidence type="ECO:0000256" key="6">
    <source>
        <dbReference type="ARBA" id="ARBA00022898"/>
    </source>
</evidence>
<dbReference type="InterPro" id="IPR016454">
    <property type="entry name" value="Cysteine_dSase"/>
</dbReference>
<organism evidence="12 13">
    <name type="scientific">Aquibacillus rhizosphaerae</name>
    <dbReference type="NCBI Taxonomy" id="3051431"/>
    <lineage>
        <taxon>Bacteria</taxon>
        <taxon>Bacillati</taxon>
        <taxon>Bacillota</taxon>
        <taxon>Bacilli</taxon>
        <taxon>Bacillales</taxon>
        <taxon>Bacillaceae</taxon>
        <taxon>Aquibacillus</taxon>
    </lineage>
</organism>
<evidence type="ECO:0000256" key="8">
    <source>
        <dbReference type="ARBA" id="ARBA00023014"/>
    </source>
</evidence>
<evidence type="ECO:0000256" key="5">
    <source>
        <dbReference type="ARBA" id="ARBA00022723"/>
    </source>
</evidence>
<protein>
    <recommendedName>
        <fullName evidence="3">cysteine desulfurase</fullName>
        <ecNumber evidence="3">2.8.1.7</ecNumber>
    </recommendedName>
</protein>
<accession>A0ABT7LA80</accession>
<evidence type="ECO:0000256" key="9">
    <source>
        <dbReference type="ARBA" id="ARBA00050776"/>
    </source>
</evidence>
<gene>
    <name evidence="12" type="ORF">QQS35_13445</name>
</gene>
<dbReference type="PROSITE" id="PS00595">
    <property type="entry name" value="AA_TRANSFER_CLASS_5"/>
    <property type="match status" value="1"/>
</dbReference>
<keyword evidence="6" id="KW-0663">Pyridoxal phosphate</keyword>
<proteinExistence type="inferred from homology"/>
<sequence>MEPIYLDHASTTPVHPEVVKVMIPLLEEVYGNPSSIHHFGRKARHILDESRKVAALSIGAQEKSITFTSGGTEADNLALIGIAQANKHRGNHIITTTIEHHATLHTAEFLEKQGFRVTYLPVLENGQINVSDLKAELTDETILVSVMAVNNETGTIQPIEEIGAILADHRAYFHSDAVQAYGLLPLDVDELGVDLLTVSSHKINGPKGVGFLYIRDKVVIDSLQFGGQQERKRRPGTENVAGIVGFKKAIELVDKEREQRVNSYQSYKQLFIETLEKDKVDFKINGDITKSVAAIVNISFPGTNVESLLTNFDLSGIAASSGSACTAGSVEPSHVLSAMYGSENPRTINSIRFSFGLANSEDDIIDAAKRVSMIVKRLVNQIDK</sequence>
<keyword evidence="5" id="KW-0479">Metal-binding</keyword>
<keyword evidence="4" id="KW-0808">Transferase</keyword>
<evidence type="ECO:0000256" key="3">
    <source>
        <dbReference type="ARBA" id="ARBA00012239"/>
    </source>
</evidence>
<comment type="catalytic activity">
    <reaction evidence="9">
        <text>(sulfur carrier)-H + L-cysteine = (sulfur carrier)-SH + L-alanine</text>
        <dbReference type="Rhea" id="RHEA:43892"/>
        <dbReference type="Rhea" id="RHEA-COMP:14737"/>
        <dbReference type="Rhea" id="RHEA-COMP:14739"/>
        <dbReference type="ChEBI" id="CHEBI:29917"/>
        <dbReference type="ChEBI" id="CHEBI:35235"/>
        <dbReference type="ChEBI" id="CHEBI:57972"/>
        <dbReference type="ChEBI" id="CHEBI:64428"/>
        <dbReference type="EC" id="2.8.1.7"/>
    </reaction>
</comment>
<dbReference type="PANTHER" id="PTHR11601">
    <property type="entry name" value="CYSTEINE DESULFURYLASE FAMILY MEMBER"/>
    <property type="match status" value="1"/>
</dbReference>
<keyword evidence="13" id="KW-1185">Reference proteome</keyword>
<evidence type="ECO:0000256" key="1">
    <source>
        <dbReference type="ARBA" id="ARBA00001933"/>
    </source>
</evidence>